<feature type="region of interest" description="Disordered" evidence="1">
    <location>
        <begin position="1"/>
        <end position="23"/>
    </location>
</feature>
<dbReference type="Proteomes" id="UP001165653">
    <property type="component" value="Unassembled WGS sequence"/>
</dbReference>
<evidence type="ECO:0000313" key="2">
    <source>
        <dbReference type="EMBL" id="MCW1912131.1"/>
    </source>
</evidence>
<accession>A0ABT3FX17</accession>
<reference evidence="2" key="1">
    <citation type="submission" date="2022-10" db="EMBL/GenBank/DDBJ databases">
        <title>Luteolibacter sp. GHJ8, whole genome shotgun sequencing project.</title>
        <authorList>
            <person name="Zhao G."/>
            <person name="Shen L."/>
        </authorList>
    </citation>
    <scope>NUCLEOTIDE SEQUENCE</scope>
    <source>
        <strain evidence="2">GHJ8</strain>
    </source>
</reference>
<keyword evidence="3" id="KW-1185">Reference proteome</keyword>
<name>A0ABT3FX17_9BACT</name>
<evidence type="ECO:0000313" key="3">
    <source>
        <dbReference type="Proteomes" id="UP001165653"/>
    </source>
</evidence>
<evidence type="ECO:0000256" key="1">
    <source>
        <dbReference type="SAM" id="MobiDB-lite"/>
    </source>
</evidence>
<comment type="caution">
    <text evidence="2">The sequence shown here is derived from an EMBL/GenBank/DDBJ whole genome shotgun (WGS) entry which is preliminary data.</text>
</comment>
<protein>
    <submittedName>
        <fullName evidence="2">Uncharacterized protein</fullName>
    </submittedName>
</protein>
<organism evidence="2 3">
    <name type="scientific">Luteolibacter rhizosphaerae</name>
    <dbReference type="NCBI Taxonomy" id="2989719"/>
    <lineage>
        <taxon>Bacteria</taxon>
        <taxon>Pseudomonadati</taxon>
        <taxon>Verrucomicrobiota</taxon>
        <taxon>Verrucomicrobiia</taxon>
        <taxon>Verrucomicrobiales</taxon>
        <taxon>Verrucomicrobiaceae</taxon>
        <taxon>Luteolibacter</taxon>
    </lineage>
</organism>
<sequence length="117" mass="12441">MALFRNLHPASSDSHTPRKAVKPGAKGAVACFEPVRLSAGWLAISGTPDAKRVGMEIPYRPILIGGHLFLAAWFGLALASDTSEESGYGIPVGDHPERKVAIEVSPNEQQLSSTGNY</sequence>
<dbReference type="EMBL" id="JAPDDR010000001">
    <property type="protein sequence ID" value="MCW1912131.1"/>
    <property type="molecule type" value="Genomic_DNA"/>
</dbReference>
<gene>
    <name evidence="2" type="ORF">OJ996_01015</name>
</gene>
<proteinExistence type="predicted"/>